<dbReference type="Gene3D" id="3.40.50.1820">
    <property type="entry name" value="alpha/beta hydrolase"/>
    <property type="match status" value="1"/>
</dbReference>
<dbReference type="PANTHER" id="PTHR43139">
    <property type="entry name" value="SI:DKEY-122A22.2"/>
    <property type="match status" value="1"/>
</dbReference>
<dbReference type="EMBL" id="LBVC01000080">
    <property type="protein sequence ID" value="KKQ76227.1"/>
    <property type="molecule type" value="Genomic_DNA"/>
</dbReference>
<proteinExistence type="predicted"/>
<dbReference type="Pfam" id="PF12146">
    <property type="entry name" value="Hydrolase_4"/>
    <property type="match status" value="1"/>
</dbReference>
<organism evidence="2 3">
    <name type="scientific">Candidatus Daviesbacteria bacterium GW2011_GWF2_38_6</name>
    <dbReference type="NCBI Taxonomy" id="1618432"/>
    <lineage>
        <taxon>Bacteria</taxon>
        <taxon>Candidatus Daviesiibacteriota</taxon>
    </lineage>
</organism>
<comment type="caution">
    <text evidence="2">The sequence shown here is derived from an EMBL/GenBank/DDBJ whole genome shotgun (WGS) entry which is preliminary data.</text>
</comment>
<dbReference type="AlphaFoldDB" id="A0A0G0KBM6"/>
<dbReference type="InterPro" id="IPR022742">
    <property type="entry name" value="Hydrolase_4"/>
</dbReference>
<reference evidence="2 3" key="1">
    <citation type="journal article" date="2015" name="Nature">
        <title>rRNA introns, odd ribosomes, and small enigmatic genomes across a large radiation of phyla.</title>
        <authorList>
            <person name="Brown C.T."/>
            <person name="Hug L.A."/>
            <person name="Thomas B.C."/>
            <person name="Sharon I."/>
            <person name="Castelle C.J."/>
            <person name="Singh A."/>
            <person name="Wilkins M.J."/>
            <person name="Williams K.H."/>
            <person name="Banfield J.F."/>
        </authorList>
    </citation>
    <scope>NUCLEOTIDE SEQUENCE [LARGE SCALE GENOMIC DNA]</scope>
</reference>
<accession>A0A0G0KBM6</accession>
<protein>
    <submittedName>
        <fullName evidence="2">Hydrolase</fullName>
    </submittedName>
</protein>
<dbReference type="GO" id="GO:0016787">
    <property type="term" value="F:hydrolase activity"/>
    <property type="evidence" value="ECO:0007669"/>
    <property type="project" value="UniProtKB-KW"/>
</dbReference>
<name>A0A0G0KBM6_9BACT</name>
<dbReference type="Proteomes" id="UP000034324">
    <property type="component" value="Unassembled WGS sequence"/>
</dbReference>
<dbReference type="SUPFAM" id="SSF53474">
    <property type="entry name" value="alpha/beta-Hydrolases"/>
    <property type="match status" value="1"/>
</dbReference>
<evidence type="ECO:0000313" key="3">
    <source>
        <dbReference type="Proteomes" id="UP000034324"/>
    </source>
</evidence>
<gene>
    <name evidence="2" type="ORF">US99_C0080G0010</name>
</gene>
<dbReference type="InterPro" id="IPR029058">
    <property type="entry name" value="AB_hydrolase_fold"/>
</dbReference>
<sequence>MGHSFGGFIAIKLTGKYPHLIYKLILEASSGIRPKPTIFNRLSFLISKIINFFPNFLNAKNRLKNWFYKMIGSDYFTAGPLKKTYLKVIREDLTNDAKKIQQETLIIWGEDDKTLPIARGKKLYQLIKNSRLEILENCGHAPHIKNPNLFTNYVKDFI</sequence>
<dbReference type="InterPro" id="IPR052370">
    <property type="entry name" value="Meta-cleavage_hydrolase"/>
</dbReference>
<evidence type="ECO:0000259" key="1">
    <source>
        <dbReference type="Pfam" id="PF12146"/>
    </source>
</evidence>
<evidence type="ECO:0000313" key="2">
    <source>
        <dbReference type="EMBL" id="KKQ76227.1"/>
    </source>
</evidence>
<dbReference type="PANTHER" id="PTHR43139:SF52">
    <property type="entry name" value="SI:DKEY-122A22.2"/>
    <property type="match status" value="1"/>
</dbReference>
<feature type="domain" description="Serine aminopeptidase S33" evidence="1">
    <location>
        <begin position="1"/>
        <end position="143"/>
    </location>
</feature>
<keyword evidence="2" id="KW-0378">Hydrolase</keyword>